<evidence type="ECO:0000313" key="1">
    <source>
        <dbReference type="EMBL" id="SFS08031.1"/>
    </source>
</evidence>
<gene>
    <name evidence="1" type="ORF">SAMN05661086_03640</name>
</gene>
<dbReference type="OrthoDB" id="1951791at2"/>
<proteinExistence type="predicted"/>
<dbReference type="Gene3D" id="3.10.450.540">
    <property type="match status" value="2"/>
</dbReference>
<dbReference type="Proteomes" id="UP000199659">
    <property type="component" value="Unassembled WGS sequence"/>
</dbReference>
<reference evidence="1 2" key="1">
    <citation type="submission" date="2016-10" db="EMBL/GenBank/DDBJ databases">
        <authorList>
            <person name="de Groot N.N."/>
        </authorList>
    </citation>
    <scope>NUCLEOTIDE SEQUENCE [LARGE SCALE GENOMIC DNA]</scope>
    <source>
        <strain evidence="1 2">743A</strain>
    </source>
</reference>
<protein>
    <submittedName>
        <fullName evidence="1">Conjugative transposon protein TcpC</fullName>
    </submittedName>
</protein>
<dbReference type="STRING" id="37658.SAMN05661086_03640"/>
<dbReference type="AlphaFoldDB" id="A0A1I6LX33"/>
<accession>A0A1I6LX33</accession>
<dbReference type="CDD" id="cd16428">
    <property type="entry name" value="TcpC_C"/>
    <property type="match status" value="1"/>
</dbReference>
<dbReference type="RefSeq" id="WP_092564240.1">
    <property type="nucleotide sequence ID" value="NZ_FOYZ01000023.1"/>
</dbReference>
<name>A0A1I6LX33_9FIRM</name>
<keyword evidence="2" id="KW-1185">Reference proteome</keyword>
<organism evidence="1 2">
    <name type="scientific">Anaeromicropila populeti</name>
    <dbReference type="NCBI Taxonomy" id="37658"/>
    <lineage>
        <taxon>Bacteria</taxon>
        <taxon>Bacillati</taxon>
        <taxon>Bacillota</taxon>
        <taxon>Clostridia</taxon>
        <taxon>Lachnospirales</taxon>
        <taxon>Lachnospiraceae</taxon>
        <taxon>Anaeromicropila</taxon>
    </lineage>
</organism>
<dbReference type="InterPro" id="IPR035628">
    <property type="entry name" value="TcpC_C"/>
</dbReference>
<evidence type="ECO:0000313" key="2">
    <source>
        <dbReference type="Proteomes" id="UP000199659"/>
    </source>
</evidence>
<dbReference type="Pfam" id="PF12642">
    <property type="entry name" value="TpcC"/>
    <property type="match status" value="1"/>
</dbReference>
<dbReference type="InterPro" id="IPR024735">
    <property type="entry name" value="TcpC"/>
</dbReference>
<sequence length="330" mass="38319">MKKERKVKKQKELKIKKAKKQKNDTYIMRKNAAMKGLRAVLWLLLAFIFVKGILVSIRPDRTDEVAGMIENFKSEFYAQKDTNDEVFGFAQNFTQEYLTYEVDGQKDFQERIKPYVSPKIYEMNDIYDFKSKAKTIYVQAYRKVEYSSNQLDVYVKATVEYEMQQLTEDKTTYETVSKCESSTLKVPVSIQNNGFCIEDLPMYVSDSLLDECEYNNLVGEELESNEYNTAITNFLMAYYSQEQSVIDYYLSSDADKSKFMGLNTRYQFNQIRDLSVYKTDSGKVICLVKVGILDSVNAAVVSQQFNVQVIKDGDRIYIQDINTKTANLKE</sequence>
<dbReference type="EMBL" id="FOYZ01000023">
    <property type="protein sequence ID" value="SFS08031.1"/>
    <property type="molecule type" value="Genomic_DNA"/>
</dbReference>
<dbReference type="CDD" id="cd16386">
    <property type="entry name" value="TcpC_N"/>
    <property type="match status" value="1"/>
</dbReference>